<dbReference type="AlphaFoldDB" id="A0A392UIT2"/>
<protein>
    <submittedName>
        <fullName evidence="2">Uncharacterized protein</fullName>
    </submittedName>
</protein>
<evidence type="ECO:0000313" key="2">
    <source>
        <dbReference type="EMBL" id="MCI73539.1"/>
    </source>
</evidence>
<feature type="non-terminal residue" evidence="2">
    <location>
        <position position="1"/>
    </location>
</feature>
<feature type="region of interest" description="Disordered" evidence="1">
    <location>
        <begin position="1"/>
        <end position="26"/>
    </location>
</feature>
<comment type="caution">
    <text evidence="2">The sequence shown here is derived from an EMBL/GenBank/DDBJ whole genome shotgun (WGS) entry which is preliminary data.</text>
</comment>
<evidence type="ECO:0000313" key="3">
    <source>
        <dbReference type="Proteomes" id="UP000265520"/>
    </source>
</evidence>
<dbReference type="Proteomes" id="UP000265520">
    <property type="component" value="Unassembled WGS sequence"/>
</dbReference>
<keyword evidence="3" id="KW-1185">Reference proteome</keyword>
<feature type="compositionally biased region" description="Pro residues" evidence="1">
    <location>
        <begin position="9"/>
        <end position="26"/>
    </location>
</feature>
<proteinExistence type="predicted"/>
<sequence>CNFNGGGRPPTPPPASGRQPPEPPPLFLRRFGSMKYNRMERSGIECGMKWSGMK</sequence>
<name>A0A392UIT2_9FABA</name>
<evidence type="ECO:0000256" key="1">
    <source>
        <dbReference type="SAM" id="MobiDB-lite"/>
    </source>
</evidence>
<dbReference type="EMBL" id="LXQA010840816">
    <property type="protein sequence ID" value="MCI73539.1"/>
    <property type="molecule type" value="Genomic_DNA"/>
</dbReference>
<accession>A0A392UIT2</accession>
<reference evidence="2 3" key="1">
    <citation type="journal article" date="2018" name="Front. Plant Sci.">
        <title>Red Clover (Trifolium pratense) and Zigzag Clover (T. medium) - A Picture of Genomic Similarities and Differences.</title>
        <authorList>
            <person name="Dluhosova J."/>
            <person name="Istvanek J."/>
            <person name="Nedelnik J."/>
            <person name="Repkova J."/>
        </authorList>
    </citation>
    <scope>NUCLEOTIDE SEQUENCE [LARGE SCALE GENOMIC DNA]</scope>
    <source>
        <strain evidence="3">cv. 10/8</strain>
        <tissue evidence="2">Leaf</tissue>
    </source>
</reference>
<organism evidence="2 3">
    <name type="scientific">Trifolium medium</name>
    <dbReference type="NCBI Taxonomy" id="97028"/>
    <lineage>
        <taxon>Eukaryota</taxon>
        <taxon>Viridiplantae</taxon>
        <taxon>Streptophyta</taxon>
        <taxon>Embryophyta</taxon>
        <taxon>Tracheophyta</taxon>
        <taxon>Spermatophyta</taxon>
        <taxon>Magnoliopsida</taxon>
        <taxon>eudicotyledons</taxon>
        <taxon>Gunneridae</taxon>
        <taxon>Pentapetalae</taxon>
        <taxon>rosids</taxon>
        <taxon>fabids</taxon>
        <taxon>Fabales</taxon>
        <taxon>Fabaceae</taxon>
        <taxon>Papilionoideae</taxon>
        <taxon>50 kb inversion clade</taxon>
        <taxon>NPAAA clade</taxon>
        <taxon>Hologalegina</taxon>
        <taxon>IRL clade</taxon>
        <taxon>Trifolieae</taxon>
        <taxon>Trifolium</taxon>
    </lineage>
</organism>